<evidence type="ECO:0000256" key="6">
    <source>
        <dbReference type="SAM" id="MobiDB-lite"/>
    </source>
</evidence>
<dbReference type="InterPro" id="IPR038765">
    <property type="entry name" value="Papain-like_cys_pep_sf"/>
</dbReference>
<accession>A0A5Q5CLY5</accession>
<keyword evidence="3" id="KW-0378">Hydrolase</keyword>
<dbReference type="PROSITE" id="PS51935">
    <property type="entry name" value="NLPC_P60"/>
    <property type="match status" value="1"/>
</dbReference>
<dbReference type="InterPro" id="IPR000064">
    <property type="entry name" value="NLP_P60_dom"/>
</dbReference>
<protein>
    <submittedName>
        <fullName evidence="8">NLP/P60 protein</fullName>
    </submittedName>
</protein>
<dbReference type="PANTHER" id="PTHR47053">
    <property type="entry name" value="MUREIN DD-ENDOPEPTIDASE MEPH-RELATED"/>
    <property type="match status" value="1"/>
</dbReference>
<gene>
    <name evidence="8" type="ordered locus">Mjls_4528</name>
</gene>
<proteinExistence type="inferred from homology"/>
<dbReference type="SUPFAM" id="SSF54001">
    <property type="entry name" value="Cysteine proteinases"/>
    <property type="match status" value="1"/>
</dbReference>
<dbReference type="NCBIfam" id="NF038345">
    <property type="entry name" value="wall_hydro_RipC"/>
    <property type="match status" value="1"/>
</dbReference>
<dbReference type="AlphaFoldDB" id="A0A5Q5CLY5"/>
<dbReference type="GO" id="GO:0008234">
    <property type="term" value="F:cysteine-type peptidase activity"/>
    <property type="evidence" value="ECO:0007669"/>
    <property type="project" value="UniProtKB-KW"/>
</dbReference>
<evidence type="ECO:0000256" key="2">
    <source>
        <dbReference type="ARBA" id="ARBA00022670"/>
    </source>
</evidence>
<feature type="coiled-coil region" evidence="5">
    <location>
        <begin position="40"/>
        <end position="67"/>
    </location>
</feature>
<feature type="coiled-coil region" evidence="5">
    <location>
        <begin position="170"/>
        <end position="204"/>
    </location>
</feature>
<dbReference type="EMBL" id="CP000580">
    <property type="protein sequence ID" value="ABO00298.1"/>
    <property type="molecule type" value="Genomic_DNA"/>
</dbReference>
<evidence type="ECO:0000256" key="1">
    <source>
        <dbReference type="ARBA" id="ARBA00007074"/>
    </source>
</evidence>
<keyword evidence="2" id="KW-0645">Protease</keyword>
<reference evidence="8" key="1">
    <citation type="submission" date="2007-02" db="EMBL/GenBank/DDBJ databases">
        <title>Complete sequence of Mycobacterium sp. JLS.</title>
        <authorList>
            <consortium name="US DOE Joint Genome Institute"/>
            <person name="Copeland A."/>
            <person name="Lucas S."/>
            <person name="Lapidus A."/>
            <person name="Barry K."/>
            <person name="Detter J.C."/>
            <person name="Glavina del Rio T."/>
            <person name="Hammon N."/>
            <person name="Israni S."/>
            <person name="Dalin E."/>
            <person name="Tice H."/>
            <person name="Pitluck S."/>
            <person name="Chain P."/>
            <person name="Malfatti S."/>
            <person name="Shin M."/>
            <person name="Vergez L."/>
            <person name="Schmutz J."/>
            <person name="Larimer F."/>
            <person name="Land M."/>
            <person name="Hauser L."/>
            <person name="Kyrpides N."/>
            <person name="Mikhailova N."/>
            <person name="Miller C.D."/>
            <person name="Anderson A.J."/>
            <person name="Sims R.C."/>
            <person name="Richardson P."/>
        </authorList>
    </citation>
    <scope>NUCLEOTIDE SEQUENCE [LARGE SCALE GENOMIC DNA]</scope>
    <source>
        <strain evidence="8">JLS</strain>
    </source>
</reference>
<feature type="domain" description="NlpC/P60" evidence="7">
    <location>
        <begin position="256"/>
        <end position="370"/>
    </location>
</feature>
<keyword evidence="5" id="KW-0175">Coiled coil</keyword>
<feature type="compositionally biased region" description="Pro residues" evidence="6">
    <location>
        <begin position="219"/>
        <end position="233"/>
    </location>
</feature>
<evidence type="ECO:0000259" key="7">
    <source>
        <dbReference type="PROSITE" id="PS51935"/>
    </source>
</evidence>
<dbReference type="Pfam" id="PF00877">
    <property type="entry name" value="NLPC_P60"/>
    <property type="match status" value="1"/>
</dbReference>
<organism evidence="8">
    <name type="scientific">Mycobacterium sp. (strain JLS)</name>
    <dbReference type="NCBI Taxonomy" id="164757"/>
    <lineage>
        <taxon>Bacteria</taxon>
        <taxon>Bacillati</taxon>
        <taxon>Actinomycetota</taxon>
        <taxon>Actinomycetes</taxon>
        <taxon>Mycobacteriales</taxon>
        <taxon>Mycobacteriaceae</taxon>
        <taxon>Mycobacterium</taxon>
    </lineage>
</organism>
<comment type="similarity">
    <text evidence="1">Belongs to the peptidase C40 family.</text>
</comment>
<evidence type="ECO:0000256" key="3">
    <source>
        <dbReference type="ARBA" id="ARBA00022801"/>
    </source>
</evidence>
<dbReference type="Gene3D" id="3.90.1720.10">
    <property type="entry name" value="endopeptidase domain like (from Nostoc punctiforme)"/>
    <property type="match status" value="1"/>
</dbReference>
<sequence length="370" mass="38256" precursor="true">MKLDRKERRGSSLGRWLVGALASLSVLGSMVAADVSADPAADALARLNELSRTAEQTTEAMHSAQMDLDAKLAAQQAAEQRQSADEAALESAKAELTGYQGAVDKVAATMYMGGRPDGVSAMLSADSPQQLIDQLALEQAMATEMTDRMRAFQKANERAVLAAQASAASAEAARAAAEQAAAVRAQLQSKQSDLARQIAAVKAQYDALTPDQRTALADPGPPPPPLPAAPAPADPAIIAMPGQPPVENAVPPAAPGGEGVAVVQAALSRVGSPYSWGATGPNAFDCSGLIKWAFLQNGKSLPRSSQALAQGGQPVAISDLQPGDIVTFYSDVSHAGIYIGEGMMVHASTYGTPVKVSPISNAPIHNARRY</sequence>
<evidence type="ECO:0000313" key="8">
    <source>
        <dbReference type="EMBL" id="ABO00298.1"/>
    </source>
</evidence>
<name>A0A5Q5CLY5_MYCSJ</name>
<evidence type="ECO:0000256" key="5">
    <source>
        <dbReference type="SAM" id="Coils"/>
    </source>
</evidence>
<dbReference type="InterPro" id="IPR051202">
    <property type="entry name" value="Peptidase_C40"/>
</dbReference>
<evidence type="ECO:0000256" key="4">
    <source>
        <dbReference type="ARBA" id="ARBA00022807"/>
    </source>
</evidence>
<dbReference type="GO" id="GO:0006508">
    <property type="term" value="P:proteolysis"/>
    <property type="evidence" value="ECO:0007669"/>
    <property type="project" value="UniProtKB-KW"/>
</dbReference>
<feature type="region of interest" description="Disordered" evidence="6">
    <location>
        <begin position="212"/>
        <end position="233"/>
    </location>
</feature>
<keyword evidence="4" id="KW-0788">Thiol protease</keyword>
<dbReference type="PANTHER" id="PTHR47053:SF1">
    <property type="entry name" value="MUREIN DD-ENDOPEPTIDASE MEPH-RELATED"/>
    <property type="match status" value="1"/>
</dbReference>
<dbReference type="KEGG" id="mjl:Mjls_4528"/>